<feature type="transmembrane region" description="Helical" evidence="7">
    <location>
        <begin position="150"/>
        <end position="168"/>
    </location>
</feature>
<evidence type="ECO:0000256" key="5">
    <source>
        <dbReference type="ARBA" id="ARBA00022842"/>
    </source>
</evidence>
<keyword evidence="3" id="KW-0547">Nucleotide-binding</keyword>
<dbReference type="PANTHER" id="PTHR45630:SF11">
    <property type="entry name" value="CATION-TRANSPORTING P-TYPE ATPASE N-TERMINAL DOMAIN-CONTAINING PROTEIN"/>
    <property type="match status" value="1"/>
</dbReference>
<keyword evidence="7" id="KW-1133">Transmembrane helix</keyword>
<evidence type="ECO:0000313" key="9">
    <source>
        <dbReference type="Proteomes" id="UP000709295"/>
    </source>
</evidence>
<protein>
    <submittedName>
        <fullName evidence="8">Uncharacterized protein</fullName>
    </submittedName>
</protein>
<organism evidence="8 9">
    <name type="scientific">Phytophthora aleatoria</name>
    <dbReference type="NCBI Taxonomy" id="2496075"/>
    <lineage>
        <taxon>Eukaryota</taxon>
        <taxon>Sar</taxon>
        <taxon>Stramenopiles</taxon>
        <taxon>Oomycota</taxon>
        <taxon>Peronosporomycetes</taxon>
        <taxon>Peronosporales</taxon>
        <taxon>Peronosporaceae</taxon>
        <taxon>Phytophthora</taxon>
    </lineage>
</organism>
<feature type="transmembrane region" description="Helical" evidence="7">
    <location>
        <begin position="116"/>
        <end position="138"/>
    </location>
</feature>
<dbReference type="GO" id="GO:0019829">
    <property type="term" value="F:ATPase-coupled monoatomic cation transmembrane transporter activity"/>
    <property type="evidence" value="ECO:0007669"/>
    <property type="project" value="TreeGrafter"/>
</dbReference>
<dbReference type="EMBL" id="JAENGY010001105">
    <property type="protein sequence ID" value="KAG6952512.1"/>
    <property type="molecule type" value="Genomic_DNA"/>
</dbReference>
<dbReference type="PANTHER" id="PTHR45630">
    <property type="entry name" value="CATION-TRANSPORTING ATPASE-RELATED"/>
    <property type="match status" value="1"/>
</dbReference>
<keyword evidence="2" id="KW-0479">Metal-binding</keyword>
<evidence type="ECO:0000313" key="8">
    <source>
        <dbReference type="EMBL" id="KAG6952512.1"/>
    </source>
</evidence>
<gene>
    <name evidence="8" type="ORF">JG688_00013244</name>
</gene>
<keyword evidence="9" id="KW-1185">Reference proteome</keyword>
<evidence type="ECO:0000256" key="2">
    <source>
        <dbReference type="ARBA" id="ARBA00022723"/>
    </source>
</evidence>
<sequence length="182" mass="20829">CREGRCSLATSFASVKFLIMYGLIGSVLRLFMYYHAINLSQWCWILVKGFMLVGCSYVITLSKPLDELKDMHPTSSLIGPTTLLSIFGQEAINVWYCPLSPDNVDVAKWWLLSDNHMATVLFFSIIFQQHTTAWTFSFGSIYQQPIWRNYLLLVFFAAVAALDLYLVLGEPSYVHHRSEILN</sequence>
<comment type="subcellular location">
    <subcellularLocation>
        <location evidence="1">Membrane</location>
        <topology evidence="1">Multi-pass membrane protein</topology>
    </subcellularLocation>
</comment>
<evidence type="ECO:0000256" key="6">
    <source>
        <dbReference type="ARBA" id="ARBA00022967"/>
    </source>
</evidence>
<feature type="transmembrane region" description="Helical" evidence="7">
    <location>
        <begin position="12"/>
        <end position="32"/>
    </location>
</feature>
<evidence type="ECO:0000256" key="7">
    <source>
        <dbReference type="SAM" id="Phobius"/>
    </source>
</evidence>
<dbReference type="GO" id="GO:0140358">
    <property type="term" value="F:P-type transmembrane transporter activity"/>
    <property type="evidence" value="ECO:0007669"/>
    <property type="project" value="InterPro"/>
</dbReference>
<evidence type="ECO:0000256" key="3">
    <source>
        <dbReference type="ARBA" id="ARBA00022741"/>
    </source>
</evidence>
<dbReference type="GO" id="GO:0046872">
    <property type="term" value="F:metal ion binding"/>
    <property type="evidence" value="ECO:0007669"/>
    <property type="project" value="UniProtKB-KW"/>
</dbReference>
<proteinExistence type="predicted"/>
<feature type="transmembrane region" description="Helical" evidence="7">
    <location>
        <begin position="44"/>
        <end position="65"/>
    </location>
</feature>
<comment type="caution">
    <text evidence="8">The sequence shown here is derived from an EMBL/GenBank/DDBJ whole genome shotgun (WGS) entry which is preliminary data.</text>
</comment>
<keyword evidence="4" id="KW-0067">ATP-binding</keyword>
<accession>A0A8J5IDX9</accession>
<reference evidence="8" key="1">
    <citation type="submission" date="2021-01" db="EMBL/GenBank/DDBJ databases">
        <title>Phytophthora aleatoria, a newly-described species from Pinus radiata is distinct from Phytophthora cactorum isolates based on comparative genomics.</title>
        <authorList>
            <person name="Mcdougal R."/>
            <person name="Panda P."/>
            <person name="Williams N."/>
            <person name="Studholme D.J."/>
        </authorList>
    </citation>
    <scope>NUCLEOTIDE SEQUENCE</scope>
    <source>
        <strain evidence="8">NZFS 4037</strain>
    </source>
</reference>
<dbReference type="InterPro" id="IPR006544">
    <property type="entry name" value="P-type_TPase_V"/>
</dbReference>
<keyword evidence="5" id="KW-0460">Magnesium</keyword>
<name>A0A8J5IDX9_9STRA</name>
<keyword evidence="6" id="KW-1278">Translocase</keyword>
<dbReference type="GO" id="GO:0016020">
    <property type="term" value="C:membrane"/>
    <property type="evidence" value="ECO:0007669"/>
    <property type="project" value="UniProtKB-SubCell"/>
</dbReference>
<evidence type="ECO:0000256" key="4">
    <source>
        <dbReference type="ARBA" id="ARBA00022840"/>
    </source>
</evidence>
<dbReference type="AlphaFoldDB" id="A0A8J5IDX9"/>
<evidence type="ECO:0000256" key="1">
    <source>
        <dbReference type="ARBA" id="ARBA00004141"/>
    </source>
</evidence>
<keyword evidence="7" id="KW-0472">Membrane</keyword>
<feature type="non-terminal residue" evidence="8">
    <location>
        <position position="1"/>
    </location>
</feature>
<dbReference type="Proteomes" id="UP000709295">
    <property type="component" value="Unassembled WGS sequence"/>
</dbReference>
<keyword evidence="7" id="KW-0812">Transmembrane</keyword>
<dbReference type="GO" id="GO:0005524">
    <property type="term" value="F:ATP binding"/>
    <property type="evidence" value="ECO:0007669"/>
    <property type="project" value="UniProtKB-KW"/>
</dbReference>